<feature type="chain" id="PRO_5011530742" description="Excalibur calcium-binding domain-containing protein" evidence="2">
    <location>
        <begin position="19"/>
        <end position="200"/>
    </location>
</feature>
<feature type="region of interest" description="Disordered" evidence="1">
    <location>
        <begin position="174"/>
        <end position="200"/>
    </location>
</feature>
<keyword evidence="2" id="KW-0732">Signal</keyword>
<sequence length="200" mass="20545">MRAKTLFPAATIALVALAGCSENSGWNPNYQAGSSNYGNYLRAREMALTGRTDAPPQVVPVAMPSRAPTPQQIAGAPVARVAADGTQPRRAQLRRAPAVDPLPEGAVIVTPRSAPAPASAPQTASRRAAPAAPAAVTATVLPGTVKPLYARSQNVVGDCTEYATPQAAQAEFIARGGPKRDPLGLDPDGDGNACTYRPGI</sequence>
<accession>A0A1H6JJV8</accession>
<evidence type="ECO:0008006" key="5">
    <source>
        <dbReference type="Google" id="ProtNLM"/>
    </source>
</evidence>
<organism evidence="3 4">
    <name type="scientific">Paracoccus alkenifer</name>
    <dbReference type="NCBI Taxonomy" id="65735"/>
    <lineage>
        <taxon>Bacteria</taxon>
        <taxon>Pseudomonadati</taxon>
        <taxon>Pseudomonadota</taxon>
        <taxon>Alphaproteobacteria</taxon>
        <taxon>Rhodobacterales</taxon>
        <taxon>Paracoccaceae</taxon>
        <taxon>Paracoccus</taxon>
    </lineage>
</organism>
<name>A0A1H6JJV8_9RHOB</name>
<dbReference type="OrthoDB" id="7951357at2"/>
<gene>
    <name evidence="3" type="ORF">SAMN04488075_0256</name>
</gene>
<evidence type="ECO:0000256" key="1">
    <source>
        <dbReference type="SAM" id="MobiDB-lite"/>
    </source>
</evidence>
<dbReference type="RefSeq" id="WP_090844436.1">
    <property type="nucleotide sequence ID" value="NZ_FNXG01000001.1"/>
</dbReference>
<keyword evidence="4" id="KW-1185">Reference proteome</keyword>
<evidence type="ECO:0000256" key="2">
    <source>
        <dbReference type="SAM" id="SignalP"/>
    </source>
</evidence>
<dbReference type="Proteomes" id="UP000199125">
    <property type="component" value="Unassembled WGS sequence"/>
</dbReference>
<dbReference type="EMBL" id="FNXG01000001">
    <property type="protein sequence ID" value="SEH59428.1"/>
    <property type="molecule type" value="Genomic_DNA"/>
</dbReference>
<reference evidence="4" key="1">
    <citation type="submission" date="2016-10" db="EMBL/GenBank/DDBJ databases">
        <authorList>
            <person name="Varghese N."/>
            <person name="Submissions S."/>
        </authorList>
    </citation>
    <scope>NUCLEOTIDE SEQUENCE [LARGE SCALE GENOMIC DNA]</scope>
    <source>
        <strain evidence="4">DSM 11593</strain>
    </source>
</reference>
<evidence type="ECO:0000313" key="3">
    <source>
        <dbReference type="EMBL" id="SEH59428.1"/>
    </source>
</evidence>
<evidence type="ECO:0000313" key="4">
    <source>
        <dbReference type="Proteomes" id="UP000199125"/>
    </source>
</evidence>
<feature type="signal peptide" evidence="2">
    <location>
        <begin position="1"/>
        <end position="18"/>
    </location>
</feature>
<protein>
    <recommendedName>
        <fullName evidence="5">Excalibur calcium-binding domain-containing protein</fullName>
    </recommendedName>
</protein>
<dbReference type="AlphaFoldDB" id="A0A1H6JJV8"/>
<dbReference type="PROSITE" id="PS51257">
    <property type="entry name" value="PROKAR_LIPOPROTEIN"/>
    <property type="match status" value="1"/>
</dbReference>
<proteinExistence type="predicted"/>
<dbReference type="STRING" id="65735.SAMN04488075_0256"/>